<dbReference type="PANTHER" id="PTHR34293">
    <property type="entry name" value="HTH-TYPE TRANSCRIPTIONAL REGULATOR TRMBL2"/>
    <property type="match status" value="1"/>
</dbReference>
<gene>
    <name evidence="1" type="ORF">JCM16774_1682</name>
</gene>
<evidence type="ECO:0000313" key="2">
    <source>
        <dbReference type="Proteomes" id="UP000321606"/>
    </source>
</evidence>
<evidence type="ECO:0000313" key="1">
    <source>
        <dbReference type="EMBL" id="BBM36737.1"/>
    </source>
</evidence>
<name>A0A510JC07_9FUSO</name>
<dbReference type="CDD" id="cd09124">
    <property type="entry name" value="PLDc_like_TrmB_middle"/>
    <property type="match status" value="1"/>
</dbReference>
<dbReference type="AlphaFoldDB" id="A0A510JC07"/>
<dbReference type="InterPro" id="IPR036388">
    <property type="entry name" value="WH-like_DNA-bd_sf"/>
</dbReference>
<organism evidence="1 2">
    <name type="scientific">Pseudoleptotrichia goodfellowii</name>
    <dbReference type="NCBI Taxonomy" id="157692"/>
    <lineage>
        <taxon>Bacteria</taxon>
        <taxon>Fusobacteriati</taxon>
        <taxon>Fusobacteriota</taxon>
        <taxon>Fusobacteriia</taxon>
        <taxon>Fusobacteriales</taxon>
        <taxon>Leptotrichiaceae</taxon>
        <taxon>Pseudoleptotrichia</taxon>
    </lineage>
</organism>
<dbReference type="PANTHER" id="PTHR34293:SF1">
    <property type="entry name" value="HTH-TYPE TRANSCRIPTIONAL REGULATOR TRMBL2"/>
    <property type="match status" value="1"/>
</dbReference>
<dbReference type="SUPFAM" id="SSF46785">
    <property type="entry name" value="Winged helix' DNA-binding domain"/>
    <property type="match status" value="1"/>
</dbReference>
<dbReference type="Pfam" id="PF01978">
    <property type="entry name" value="TrmB"/>
    <property type="match status" value="1"/>
</dbReference>
<protein>
    <submittedName>
        <fullName evidence="1">Sugar-specific transcriptional regulator, TrmB family</fullName>
    </submittedName>
</protein>
<dbReference type="InterPro" id="IPR051797">
    <property type="entry name" value="TrmB-like"/>
</dbReference>
<dbReference type="Proteomes" id="UP000321606">
    <property type="component" value="Chromosome"/>
</dbReference>
<reference evidence="1 2" key="1">
    <citation type="submission" date="2019-07" db="EMBL/GenBank/DDBJ databases">
        <title>Complete Genome Sequence of Leptotrichia goodfellowii Strain JCM 16774.</title>
        <authorList>
            <person name="Watanabe S."/>
            <person name="Cui L."/>
        </authorList>
    </citation>
    <scope>NUCLEOTIDE SEQUENCE [LARGE SCALE GENOMIC DNA]</scope>
    <source>
        <strain evidence="1 2">JCM16774</strain>
    </source>
</reference>
<dbReference type="InterPro" id="IPR002831">
    <property type="entry name" value="Tscrpt_reg_TrmB_N"/>
</dbReference>
<dbReference type="KEGG" id="lgo:JCM16774_1682"/>
<dbReference type="EMBL" id="AP019822">
    <property type="protein sequence ID" value="BBM36737.1"/>
    <property type="molecule type" value="Genomic_DNA"/>
</dbReference>
<dbReference type="InterPro" id="IPR036390">
    <property type="entry name" value="WH_DNA-bd_sf"/>
</dbReference>
<dbReference type="STRING" id="714315.GCA_000516535_01689"/>
<dbReference type="RefSeq" id="WP_006808136.1">
    <property type="nucleotide sequence ID" value="NZ_AP019822.1"/>
</dbReference>
<proteinExistence type="predicted"/>
<sequence length="274" mass="32159">MDIISELQKFGFSKVEAEVYMEVLNVPMSNGTQISKKTDISRSAIYNALERLCEKGYIYTVPTEEDKKNYMATEPMEIISKLKEEWQNKAEFLEKEFLKIRNKTGETRFYELYSEESLILKIKEMILNASDEVYISTNIDIYLFREEILKMVKAGIKIFIFNYGEMIVDFNKEVSESGNIFENYNVYNLKIYNAYNKFFKKEEKEIIMVSDIVKGFSCEEAGEGFVGMSTENKILVKVLAENIHNNIYVNKIERVYGEEVFEETFIESVFEKKK</sequence>
<dbReference type="Gene3D" id="1.10.10.10">
    <property type="entry name" value="Winged helix-like DNA-binding domain superfamily/Winged helix DNA-binding domain"/>
    <property type="match status" value="1"/>
</dbReference>
<dbReference type="OrthoDB" id="1493540at2"/>
<accession>A0A510JC07</accession>